<evidence type="ECO:0008006" key="2">
    <source>
        <dbReference type="Google" id="ProtNLM"/>
    </source>
</evidence>
<dbReference type="RefSeq" id="WP_156850114.1">
    <property type="nucleotide sequence ID" value="NZ_CACRTP010000020.1"/>
</dbReference>
<evidence type="ECO:0000313" key="1">
    <source>
        <dbReference type="EMBL" id="VYU15701.1"/>
    </source>
</evidence>
<organism evidence="1">
    <name type="scientific">Finegoldia magna</name>
    <name type="common">Peptostreptococcus magnus</name>
    <dbReference type="NCBI Taxonomy" id="1260"/>
    <lineage>
        <taxon>Bacteria</taxon>
        <taxon>Bacillati</taxon>
        <taxon>Bacillota</taxon>
        <taxon>Tissierellia</taxon>
        <taxon>Tissierellales</taxon>
        <taxon>Peptoniphilaceae</taxon>
        <taxon>Finegoldia</taxon>
    </lineage>
</organism>
<sequence length="63" mass="7552">MKLLEYNAQYIRLTDIKGNSYDGYAHYCAKYDYEVEEDVLEMRVNGDIWVFYESDIKSIEILD</sequence>
<proteinExistence type="predicted"/>
<reference evidence="1" key="1">
    <citation type="submission" date="2019-11" db="EMBL/GenBank/DDBJ databases">
        <authorList>
            <person name="Feng L."/>
        </authorList>
    </citation>
    <scope>NUCLEOTIDE SEQUENCE</scope>
    <source>
        <strain evidence="1">FmagnaLFYP121</strain>
    </source>
</reference>
<gene>
    <name evidence="1" type="ORF">FMLFYP121_01465</name>
</gene>
<accession>A0A6N3CM31</accession>
<name>A0A6N3CM31_FINMA</name>
<protein>
    <recommendedName>
        <fullName evidence="2">DUF5348 domain-containing protein</fullName>
    </recommendedName>
</protein>
<dbReference type="AlphaFoldDB" id="A0A6N3CM31"/>
<dbReference type="EMBL" id="CACRTP010000020">
    <property type="protein sequence ID" value="VYU15701.1"/>
    <property type="molecule type" value="Genomic_DNA"/>
</dbReference>